<evidence type="ECO:0000313" key="12">
    <source>
        <dbReference type="Proteomes" id="UP001301653"/>
    </source>
</evidence>
<dbReference type="PROSITE" id="PS00093">
    <property type="entry name" value="N4_MTASE"/>
    <property type="match status" value="1"/>
</dbReference>
<dbReference type="SUPFAM" id="SSF53335">
    <property type="entry name" value="S-adenosyl-L-methionine-dependent methyltransferases"/>
    <property type="match status" value="2"/>
</dbReference>
<dbReference type="EMBL" id="JAYFUH010000085">
    <property type="protein sequence ID" value="MEA5667361.1"/>
    <property type="molecule type" value="Genomic_DNA"/>
</dbReference>
<evidence type="ECO:0000256" key="6">
    <source>
        <dbReference type="ARBA" id="ARBA00023125"/>
    </source>
</evidence>
<protein>
    <recommendedName>
        <fullName evidence="8">Methyltransferase</fullName>
        <ecNumber evidence="8">2.1.1.-</ecNumber>
    </recommendedName>
</protein>
<dbReference type="InterPro" id="IPR017985">
    <property type="entry name" value="MeTrfase_CN4_CS"/>
</dbReference>
<evidence type="ECO:0000256" key="7">
    <source>
        <dbReference type="ARBA" id="ARBA00049120"/>
    </source>
</evidence>
<dbReference type="Gene3D" id="3.40.50.150">
    <property type="entry name" value="Vaccinia Virus protein VP39"/>
    <property type="match status" value="2"/>
</dbReference>
<evidence type="ECO:0000256" key="5">
    <source>
        <dbReference type="ARBA" id="ARBA00022747"/>
    </source>
</evidence>
<name>A0ABU5V1X8_9GAMM</name>
<accession>A0ABU5V1X8</accession>
<keyword evidence="3 11" id="KW-0808">Transferase</keyword>
<dbReference type="Proteomes" id="UP001301653">
    <property type="component" value="Unassembled WGS sequence"/>
</dbReference>
<comment type="caution">
    <text evidence="11">The sequence shown here is derived from an EMBL/GenBank/DDBJ whole genome shotgun (WGS) entry which is preliminary data.</text>
</comment>
<dbReference type="RefSeq" id="WP_323438406.1">
    <property type="nucleotide sequence ID" value="NZ_JAYFUH010000085.1"/>
</dbReference>
<dbReference type="InterPro" id="IPR001091">
    <property type="entry name" value="RM_Methyltransferase"/>
</dbReference>
<organism evidence="11 12">
    <name type="scientific">Stenotrophomonas capsici</name>
    <dbReference type="NCBI Taxonomy" id="3110230"/>
    <lineage>
        <taxon>Bacteria</taxon>
        <taxon>Pseudomonadati</taxon>
        <taxon>Pseudomonadota</taxon>
        <taxon>Gammaproteobacteria</taxon>
        <taxon>Lysobacterales</taxon>
        <taxon>Lysobacteraceae</taxon>
        <taxon>Stenotrophomonas</taxon>
    </lineage>
</organism>
<dbReference type="InterPro" id="IPR029063">
    <property type="entry name" value="SAM-dependent_MTases_sf"/>
</dbReference>
<evidence type="ECO:0000256" key="4">
    <source>
        <dbReference type="ARBA" id="ARBA00022691"/>
    </source>
</evidence>
<evidence type="ECO:0000256" key="3">
    <source>
        <dbReference type="ARBA" id="ARBA00022679"/>
    </source>
</evidence>
<comment type="similarity">
    <text evidence="1">Belongs to the N(4)/N(6)-methyltransferase family. N(4) subfamily.</text>
</comment>
<keyword evidence="2 11" id="KW-0489">Methyltransferase</keyword>
<gene>
    <name evidence="11" type="ORF">VA603_07455</name>
</gene>
<comment type="catalytic activity">
    <reaction evidence="7">
        <text>a 2'-deoxycytidine in DNA + S-adenosyl-L-methionine = an N(4)-methyl-2'-deoxycytidine in DNA + S-adenosyl-L-homocysteine + H(+)</text>
        <dbReference type="Rhea" id="RHEA:16857"/>
        <dbReference type="Rhea" id="RHEA-COMP:11369"/>
        <dbReference type="Rhea" id="RHEA-COMP:13674"/>
        <dbReference type="ChEBI" id="CHEBI:15378"/>
        <dbReference type="ChEBI" id="CHEBI:57856"/>
        <dbReference type="ChEBI" id="CHEBI:59789"/>
        <dbReference type="ChEBI" id="CHEBI:85452"/>
        <dbReference type="ChEBI" id="CHEBI:137933"/>
        <dbReference type="EC" id="2.1.1.113"/>
    </reaction>
</comment>
<evidence type="ECO:0000256" key="2">
    <source>
        <dbReference type="ARBA" id="ARBA00022603"/>
    </source>
</evidence>
<dbReference type="Pfam" id="PF01555">
    <property type="entry name" value="N6_N4_Mtase"/>
    <property type="match status" value="2"/>
</dbReference>
<evidence type="ECO:0000256" key="9">
    <source>
        <dbReference type="SAM" id="MobiDB-lite"/>
    </source>
</evidence>
<feature type="region of interest" description="Disordered" evidence="9">
    <location>
        <begin position="357"/>
        <end position="379"/>
    </location>
</feature>
<dbReference type="GO" id="GO:0008168">
    <property type="term" value="F:methyltransferase activity"/>
    <property type="evidence" value="ECO:0007669"/>
    <property type="project" value="UniProtKB-KW"/>
</dbReference>
<evidence type="ECO:0000256" key="1">
    <source>
        <dbReference type="ARBA" id="ARBA00010203"/>
    </source>
</evidence>
<proteinExistence type="inferred from homology"/>
<keyword evidence="4" id="KW-0949">S-adenosyl-L-methionine</keyword>
<feature type="domain" description="DNA methylase N-4/N-6" evidence="10">
    <location>
        <begin position="37"/>
        <end position="202"/>
    </location>
</feature>
<keyword evidence="6" id="KW-0238">DNA-binding</keyword>
<sequence>MAVKKNPESPGKQKDSLPTYCEIQADARDIPLEPATIDVVVTSPPYWKKRDYSFAGQIGQEPTPKAFAATIVDCLREWRRLLAPHGSVFVNLGDTYHNKSLAGVPGRVEAAAADDGWILRNRIIWAKEGGMPEPAKNRLANRHEYILHFTKDADYYYDAFGYSEQFGNGSTQGDVWNIALQRSMGSHLAPFPEELVERALTLACPLMVCKACGKPRERIIARTAELDPTRPQALRAMELAKKHRLTAAHIAAIQATGISDAGKALKVQTGTGRNTASVQILAAEAKLALGGYFREFTFAKKRTTGWTDCGCNAGFRPGMVLDPFKGTGTTLRVAARMQRSAIGVDFAPLTDRAVWSASGTDNEAEEGSGSRRLGAARGK</sequence>
<reference evidence="11 12" key="1">
    <citation type="submission" date="2023-12" db="EMBL/GenBank/DDBJ databases">
        <title>Stenotrophomonas guangdongensis sp. nov., isolated from wilted pepper plants (Capsicum annuum).</title>
        <authorList>
            <person name="Qiu M."/>
            <person name="Li Y."/>
            <person name="Liu Q."/>
            <person name="Zhang X."/>
            <person name="Huang Y."/>
            <person name="Guo R."/>
            <person name="Hu M."/>
            <person name="Zhou J."/>
            <person name="Zhou X."/>
        </authorList>
    </citation>
    <scope>NUCLEOTIDE SEQUENCE [LARGE SCALE GENOMIC DNA]</scope>
    <source>
        <strain evidence="11 12">MH1</strain>
    </source>
</reference>
<keyword evidence="12" id="KW-1185">Reference proteome</keyword>
<dbReference type="GO" id="GO:0032259">
    <property type="term" value="P:methylation"/>
    <property type="evidence" value="ECO:0007669"/>
    <property type="project" value="UniProtKB-KW"/>
</dbReference>
<evidence type="ECO:0000256" key="8">
    <source>
        <dbReference type="RuleBase" id="RU362026"/>
    </source>
</evidence>
<keyword evidence="5" id="KW-0680">Restriction system</keyword>
<dbReference type="PRINTS" id="PR00508">
    <property type="entry name" value="S21N4MTFRASE"/>
</dbReference>
<evidence type="ECO:0000259" key="10">
    <source>
        <dbReference type="Pfam" id="PF01555"/>
    </source>
</evidence>
<evidence type="ECO:0000313" key="11">
    <source>
        <dbReference type="EMBL" id="MEA5667361.1"/>
    </source>
</evidence>
<feature type="compositionally biased region" description="Low complexity" evidence="9">
    <location>
        <begin position="370"/>
        <end position="379"/>
    </location>
</feature>
<feature type="domain" description="DNA methylase N-4/N-6" evidence="10">
    <location>
        <begin position="318"/>
        <end position="345"/>
    </location>
</feature>
<dbReference type="InterPro" id="IPR002941">
    <property type="entry name" value="DNA_methylase_N4/N6"/>
</dbReference>
<dbReference type="EC" id="2.1.1.-" evidence="8"/>